<dbReference type="KEGG" id="erz:ER308_08125"/>
<evidence type="ECO:0000256" key="7">
    <source>
        <dbReference type="ARBA" id="ARBA00022519"/>
    </source>
</evidence>
<keyword evidence="10 15" id="KW-1278">Translocase</keyword>
<feature type="transmembrane region" description="Helical" evidence="16">
    <location>
        <begin position="33"/>
        <end position="51"/>
    </location>
</feature>
<evidence type="ECO:0000256" key="1">
    <source>
        <dbReference type="ARBA" id="ARBA00003943"/>
    </source>
</evidence>
<keyword evidence="19" id="KW-1185">Reference proteome</keyword>
<evidence type="ECO:0000256" key="15">
    <source>
        <dbReference type="PIRNR" id="PIRNR000204"/>
    </source>
</evidence>
<feature type="transmembrane region" description="Helical" evidence="16">
    <location>
        <begin position="57"/>
        <end position="76"/>
    </location>
</feature>
<evidence type="ECO:0000256" key="4">
    <source>
        <dbReference type="ARBA" id="ARBA00012943"/>
    </source>
</evidence>
<comment type="subcellular location">
    <subcellularLocation>
        <location evidence="2">Cell inner membrane</location>
        <topology evidence="2">Multi-pass membrane protein</topology>
    </subcellularLocation>
</comment>
<dbReference type="InterPro" id="IPR034300">
    <property type="entry name" value="PNTB-like"/>
</dbReference>
<evidence type="ECO:0000256" key="9">
    <source>
        <dbReference type="ARBA" id="ARBA00022857"/>
    </source>
</evidence>
<dbReference type="SUPFAM" id="SSF52467">
    <property type="entry name" value="DHS-like NAD/FAD-binding domain"/>
    <property type="match status" value="1"/>
</dbReference>
<evidence type="ECO:0000256" key="16">
    <source>
        <dbReference type="SAM" id="Phobius"/>
    </source>
</evidence>
<comment type="similarity">
    <text evidence="3 15">Belongs to the PNT beta subunit family.</text>
</comment>
<organism evidence="18 19">
    <name type="scientific">Egibacter rhizosphaerae</name>
    <dbReference type="NCBI Taxonomy" id="1670831"/>
    <lineage>
        <taxon>Bacteria</taxon>
        <taxon>Bacillati</taxon>
        <taxon>Actinomycetota</taxon>
        <taxon>Nitriliruptoria</taxon>
        <taxon>Egibacterales</taxon>
        <taxon>Egibacteraceae</taxon>
        <taxon>Egibacter</taxon>
    </lineage>
</organism>
<evidence type="ECO:0000256" key="2">
    <source>
        <dbReference type="ARBA" id="ARBA00004429"/>
    </source>
</evidence>
<dbReference type="InterPro" id="IPR029035">
    <property type="entry name" value="DHS-like_NAD/FAD-binding_dom"/>
</dbReference>
<dbReference type="EC" id="7.1.1.1" evidence="4 15"/>
<keyword evidence="6 15" id="KW-1003">Cell membrane</keyword>
<evidence type="ECO:0000256" key="14">
    <source>
        <dbReference type="ARBA" id="ARBA00048202"/>
    </source>
</evidence>
<dbReference type="GO" id="GO:0005886">
    <property type="term" value="C:plasma membrane"/>
    <property type="evidence" value="ECO:0007669"/>
    <property type="project" value="UniProtKB-SubCell"/>
</dbReference>
<dbReference type="GO" id="GO:0050661">
    <property type="term" value="F:NADP binding"/>
    <property type="evidence" value="ECO:0007669"/>
    <property type="project" value="InterPro"/>
</dbReference>
<dbReference type="Pfam" id="PF02233">
    <property type="entry name" value="PNTB"/>
    <property type="match status" value="1"/>
</dbReference>
<accession>A0A411YE78</accession>
<feature type="transmembrane region" description="Helical" evidence="16">
    <location>
        <begin position="6"/>
        <end position="21"/>
    </location>
</feature>
<evidence type="ECO:0000256" key="8">
    <source>
        <dbReference type="ARBA" id="ARBA00022692"/>
    </source>
</evidence>
<keyword evidence="9 15" id="KW-0521">NADP</keyword>
<feature type="transmembrane region" description="Helical" evidence="16">
    <location>
        <begin position="167"/>
        <end position="187"/>
    </location>
</feature>
<dbReference type="EMBL" id="CP036402">
    <property type="protein sequence ID" value="QBI19519.1"/>
    <property type="molecule type" value="Genomic_DNA"/>
</dbReference>
<evidence type="ECO:0000256" key="10">
    <source>
        <dbReference type="ARBA" id="ARBA00022967"/>
    </source>
</evidence>
<evidence type="ECO:0000313" key="19">
    <source>
        <dbReference type="Proteomes" id="UP000291469"/>
    </source>
</evidence>
<comment type="catalytic activity">
    <reaction evidence="14 15">
        <text>NAD(+) + NADPH + H(+)(in) = NADH + NADP(+) + H(+)(out)</text>
        <dbReference type="Rhea" id="RHEA:47992"/>
        <dbReference type="ChEBI" id="CHEBI:15378"/>
        <dbReference type="ChEBI" id="CHEBI:57540"/>
        <dbReference type="ChEBI" id="CHEBI:57783"/>
        <dbReference type="ChEBI" id="CHEBI:57945"/>
        <dbReference type="ChEBI" id="CHEBI:58349"/>
        <dbReference type="EC" id="7.1.1.1"/>
    </reaction>
</comment>
<dbReference type="OrthoDB" id="9763786at2"/>
<gene>
    <name evidence="18" type="ORF">ER308_08125</name>
</gene>
<feature type="transmembrane region" description="Helical" evidence="16">
    <location>
        <begin position="88"/>
        <end position="108"/>
    </location>
</feature>
<keyword evidence="12 15" id="KW-0520">NAD</keyword>
<dbReference type="Gene3D" id="3.40.50.1220">
    <property type="entry name" value="TPP-binding domain"/>
    <property type="match status" value="1"/>
</dbReference>
<evidence type="ECO:0000256" key="12">
    <source>
        <dbReference type="ARBA" id="ARBA00023027"/>
    </source>
</evidence>
<proteinExistence type="inferred from homology"/>
<keyword evidence="8 16" id="KW-0812">Transmembrane</keyword>
<evidence type="ECO:0000256" key="3">
    <source>
        <dbReference type="ARBA" id="ARBA00007919"/>
    </source>
</evidence>
<feature type="domain" description="NADP transhydrogenase beta-like" evidence="17">
    <location>
        <begin position="8"/>
        <end position="466"/>
    </location>
</feature>
<evidence type="ECO:0000256" key="5">
    <source>
        <dbReference type="ARBA" id="ARBA00014581"/>
    </source>
</evidence>
<keyword evidence="7 15" id="KW-0997">Cell inner membrane</keyword>
<evidence type="ECO:0000313" key="18">
    <source>
        <dbReference type="EMBL" id="QBI19519.1"/>
    </source>
</evidence>
<dbReference type="RefSeq" id="WP_131154516.1">
    <property type="nucleotide sequence ID" value="NZ_CP036402.1"/>
</dbReference>
<comment type="function">
    <text evidence="1 15">The transhydrogenation between NADH and NADP is coupled to respiration and ATP hydrolysis and functions as a proton pump across the membrane.</text>
</comment>
<reference evidence="18 19" key="1">
    <citation type="submission" date="2019-01" db="EMBL/GenBank/DDBJ databases">
        <title>Egibacter rhizosphaerae EGI 80759T.</title>
        <authorList>
            <person name="Chen D.-D."/>
            <person name="Tian Y."/>
            <person name="Jiao J.-Y."/>
            <person name="Zhang X.-T."/>
            <person name="Zhang Y.-G."/>
            <person name="Zhang Y."/>
            <person name="Xiao M."/>
            <person name="Shu W.-S."/>
            <person name="Li W.-J."/>
        </authorList>
    </citation>
    <scope>NUCLEOTIDE SEQUENCE [LARGE SCALE GENOMIC DNA]</scope>
    <source>
        <strain evidence="18 19">EGI 80759</strain>
    </source>
</reference>
<dbReference type="AlphaFoldDB" id="A0A411YE78"/>
<dbReference type="PIRSF" id="PIRSF000204">
    <property type="entry name" value="PNTB"/>
    <property type="match status" value="1"/>
</dbReference>
<sequence>MTGDLIALAALASIALFVVGLKRLSKIRTARSGNLLIASGMLLAVVITLVEQGLVDYRWIAGGLAVGAVVGVLIVVRAKATQMPEIVARFNGFGGAASALVALALFWLEVVEAGADDPAAVVLGMASAITVSLSILIGVTTFTGSILAELKLRGTVKGQPRIPLRGILLTLLLAGGLAAGLGGLFALADPLTASALVAGLVAASLVAGVVLVLPIGGADMPVVISLLNSLSGLAAAATGFALENNLLIIAGTMVGAAGLILTQIMCRAMNRSLANVIVGGYGGDATGGEGAEAYESVVSSDAEEAAMVLESAQSVIIVPGYGIAAARGQHAVKELAAALGRRGVEVRFAIHPVAGRMPGHMNVVLAEAEVPYEQLFEMSEINQDFAHTDAVIVVGANDVVNPAANTQPGSPIAGMPILEVGRARRVFVIKRSLAPGYAGIKNDLFEADNTVMLFGDAKGVLDSLTAEVAEGAPAG</sequence>
<dbReference type="GO" id="GO:0008750">
    <property type="term" value="F:proton-translocating NAD(P)+ transhydrogenase activity"/>
    <property type="evidence" value="ECO:0007669"/>
    <property type="project" value="UniProtKB-EC"/>
</dbReference>
<feature type="transmembrane region" description="Helical" evidence="16">
    <location>
        <begin position="120"/>
        <end position="147"/>
    </location>
</feature>
<dbReference type="PANTHER" id="PTHR44758:SF1">
    <property type="entry name" value="NAD(P) TRANSHYDROGENASE SUBUNIT BETA"/>
    <property type="match status" value="1"/>
</dbReference>
<dbReference type="Proteomes" id="UP000291469">
    <property type="component" value="Chromosome"/>
</dbReference>
<protein>
    <recommendedName>
        <fullName evidence="5 15">NAD(P) transhydrogenase subunit beta</fullName>
        <ecNumber evidence="4 15">7.1.1.1</ecNumber>
    </recommendedName>
    <alternativeName>
        <fullName evidence="15">Nicotinamide nucleotide transhydrogenase subunit beta</fullName>
    </alternativeName>
</protein>
<evidence type="ECO:0000256" key="13">
    <source>
        <dbReference type="ARBA" id="ARBA00023136"/>
    </source>
</evidence>
<feature type="transmembrane region" description="Helical" evidence="16">
    <location>
        <begin position="246"/>
        <end position="266"/>
    </location>
</feature>
<evidence type="ECO:0000259" key="17">
    <source>
        <dbReference type="Pfam" id="PF02233"/>
    </source>
</evidence>
<feature type="transmembrane region" description="Helical" evidence="16">
    <location>
        <begin position="193"/>
        <end position="215"/>
    </location>
</feature>
<name>A0A411YE78_9ACTN</name>
<feature type="transmembrane region" description="Helical" evidence="16">
    <location>
        <begin position="222"/>
        <end position="240"/>
    </location>
</feature>
<dbReference type="PANTHER" id="PTHR44758">
    <property type="entry name" value="NAD(P) TRANSHYDROGENASE SUBUNIT BETA"/>
    <property type="match status" value="1"/>
</dbReference>
<dbReference type="InterPro" id="IPR012136">
    <property type="entry name" value="NADH_DH_b"/>
</dbReference>
<keyword evidence="13 15" id="KW-0472">Membrane</keyword>
<evidence type="ECO:0000256" key="11">
    <source>
        <dbReference type="ARBA" id="ARBA00022989"/>
    </source>
</evidence>
<evidence type="ECO:0000256" key="6">
    <source>
        <dbReference type="ARBA" id="ARBA00022475"/>
    </source>
</evidence>
<keyword evidence="11 16" id="KW-1133">Transmembrane helix</keyword>